<evidence type="ECO:0000313" key="1">
    <source>
        <dbReference type="EMBL" id="GBM09956.1"/>
    </source>
</evidence>
<accession>A0A4Y2D1G2</accession>
<name>A0A4Y2D1G2_ARAVE</name>
<dbReference type="AlphaFoldDB" id="A0A4Y2D1G2"/>
<comment type="caution">
    <text evidence="1">The sequence shown here is derived from an EMBL/GenBank/DDBJ whole genome shotgun (WGS) entry which is preliminary data.</text>
</comment>
<sequence>MNCLQDEELSLLFRASVSFMPYSWSIPRRNPFHKISDAGMRTRFPVIATVYTGLEHVKSVEDRRSNPLMWGGSFEMRMPVQVPSSPSNLA</sequence>
<reference evidence="1 2" key="1">
    <citation type="journal article" date="2019" name="Sci. Rep.">
        <title>Orb-weaving spider Araneus ventricosus genome elucidates the spidroin gene catalogue.</title>
        <authorList>
            <person name="Kono N."/>
            <person name="Nakamura H."/>
            <person name="Ohtoshi R."/>
            <person name="Moran D.A.P."/>
            <person name="Shinohara A."/>
            <person name="Yoshida Y."/>
            <person name="Fujiwara M."/>
            <person name="Mori M."/>
            <person name="Tomita M."/>
            <person name="Arakawa K."/>
        </authorList>
    </citation>
    <scope>NUCLEOTIDE SEQUENCE [LARGE SCALE GENOMIC DNA]</scope>
</reference>
<gene>
    <name evidence="1" type="ORF">AVEN_86832_1</name>
</gene>
<evidence type="ECO:0000313" key="2">
    <source>
        <dbReference type="Proteomes" id="UP000499080"/>
    </source>
</evidence>
<organism evidence="1 2">
    <name type="scientific">Araneus ventricosus</name>
    <name type="common">Orbweaver spider</name>
    <name type="synonym">Epeira ventricosa</name>
    <dbReference type="NCBI Taxonomy" id="182803"/>
    <lineage>
        <taxon>Eukaryota</taxon>
        <taxon>Metazoa</taxon>
        <taxon>Ecdysozoa</taxon>
        <taxon>Arthropoda</taxon>
        <taxon>Chelicerata</taxon>
        <taxon>Arachnida</taxon>
        <taxon>Araneae</taxon>
        <taxon>Araneomorphae</taxon>
        <taxon>Entelegynae</taxon>
        <taxon>Araneoidea</taxon>
        <taxon>Araneidae</taxon>
        <taxon>Araneus</taxon>
    </lineage>
</organism>
<dbReference type="EMBL" id="BGPR01000278">
    <property type="protein sequence ID" value="GBM09956.1"/>
    <property type="molecule type" value="Genomic_DNA"/>
</dbReference>
<protein>
    <submittedName>
        <fullName evidence="1">Uncharacterized protein</fullName>
    </submittedName>
</protein>
<keyword evidence="2" id="KW-1185">Reference proteome</keyword>
<proteinExistence type="predicted"/>
<dbReference type="Proteomes" id="UP000499080">
    <property type="component" value="Unassembled WGS sequence"/>
</dbReference>